<comment type="caution">
    <text evidence="1">The sequence shown here is derived from an EMBL/GenBank/DDBJ whole genome shotgun (WGS) entry which is preliminary data.</text>
</comment>
<dbReference type="PROSITE" id="PS00330">
    <property type="entry name" value="HEMOLYSIN_CALCIUM"/>
    <property type="match status" value="2"/>
</dbReference>
<dbReference type="Proteomes" id="UP000033774">
    <property type="component" value="Unassembled WGS sequence"/>
</dbReference>
<dbReference type="PRINTS" id="PR00313">
    <property type="entry name" value="CABNDNGRPT"/>
</dbReference>
<dbReference type="AlphaFoldDB" id="A0A0F3IPN6"/>
<evidence type="ECO:0008006" key="3">
    <source>
        <dbReference type="Google" id="ProtNLM"/>
    </source>
</evidence>
<dbReference type="InterPro" id="IPR001343">
    <property type="entry name" value="Hemolysn_Ca-bd"/>
</dbReference>
<name>A0A0F3IPN6_9PROT</name>
<dbReference type="RefSeq" id="WP_045776955.1">
    <property type="nucleotide sequence ID" value="NZ_LAJY01000546.1"/>
</dbReference>
<accession>A0A0F3IPN6</accession>
<evidence type="ECO:0000313" key="2">
    <source>
        <dbReference type="Proteomes" id="UP000033774"/>
    </source>
</evidence>
<organism evidence="1 2">
    <name type="scientific">Elstera litoralis</name>
    <dbReference type="NCBI Taxonomy" id="552518"/>
    <lineage>
        <taxon>Bacteria</taxon>
        <taxon>Pseudomonadati</taxon>
        <taxon>Pseudomonadota</taxon>
        <taxon>Alphaproteobacteria</taxon>
        <taxon>Rhodospirillales</taxon>
        <taxon>Rhodospirillaceae</taxon>
        <taxon>Elstera</taxon>
    </lineage>
</organism>
<dbReference type="EMBL" id="LAJY01000546">
    <property type="protein sequence ID" value="KJV08528.1"/>
    <property type="molecule type" value="Genomic_DNA"/>
</dbReference>
<dbReference type="GO" id="GO:0005509">
    <property type="term" value="F:calcium ion binding"/>
    <property type="evidence" value="ECO:0007669"/>
    <property type="project" value="InterPro"/>
</dbReference>
<feature type="non-terminal residue" evidence="1">
    <location>
        <position position="1"/>
    </location>
</feature>
<protein>
    <recommendedName>
        <fullName evidence="3">Calcium-binding protein</fullName>
    </recommendedName>
</protein>
<dbReference type="InterPro" id="IPR018511">
    <property type="entry name" value="Hemolysin-typ_Ca-bd_CS"/>
</dbReference>
<proteinExistence type="predicted"/>
<dbReference type="InterPro" id="IPR011049">
    <property type="entry name" value="Serralysin-like_metalloprot_C"/>
</dbReference>
<sequence length="303" mass="29114">AALNHTFNASAFTGNLTYTDGTLTGNTTLVSGGTGADVFTFTAASGSTGGLTNVDTINGGAGSDTINAVATAASAFDNVTNVESIVLTGAASAITTVEALVAASTTLTVTAASATGALTFNGAAETDGGRFNVTGSAQADALTGGSASDTLSGGAGADTLVGGIGGDVLTGGAGADMFTYTTQAATISTVTNFDVISDFVFSDGDKIDVAATGAVYQAGTISGATLTIAVSAAITAATTAAGTNFDAAGDIVFFTYSGSVYGVINSNADAVLSANDTVLQFASIVGNTGFSTVGSLTVADYAV</sequence>
<gene>
    <name evidence="1" type="ORF">VZ95_17225</name>
</gene>
<dbReference type="SUPFAM" id="SSF51120">
    <property type="entry name" value="beta-Roll"/>
    <property type="match status" value="1"/>
</dbReference>
<evidence type="ECO:0000313" key="1">
    <source>
        <dbReference type="EMBL" id="KJV08528.1"/>
    </source>
</evidence>
<dbReference type="Pfam" id="PF00353">
    <property type="entry name" value="HemolysinCabind"/>
    <property type="match status" value="2"/>
</dbReference>
<reference evidence="1 2" key="1">
    <citation type="submission" date="2015-03" db="EMBL/GenBank/DDBJ databases">
        <title>Draft genome sequence of Elstera litoralis.</title>
        <authorList>
            <person name="Rahalkar M.C."/>
            <person name="Dhakephalkar P.K."/>
            <person name="Pore S.D."/>
            <person name="Arora P."/>
            <person name="Kapse N.G."/>
            <person name="Pandit P.S."/>
        </authorList>
    </citation>
    <scope>NUCLEOTIDE SEQUENCE [LARGE SCALE GENOMIC DNA]</scope>
    <source>
        <strain evidence="1 2">Dia-1</strain>
    </source>
</reference>
<dbReference type="Gene3D" id="2.150.10.10">
    <property type="entry name" value="Serralysin-like metalloprotease, C-terminal"/>
    <property type="match status" value="1"/>
</dbReference>
<keyword evidence="2" id="KW-1185">Reference proteome</keyword>